<accession>A0A7Y9LB89</accession>
<dbReference type="AlphaFoldDB" id="A0A7Y9LB89"/>
<gene>
    <name evidence="2" type="ORF">BKA15_001902</name>
</gene>
<organism evidence="2 3">
    <name type="scientific">Microlunatus parietis</name>
    <dbReference type="NCBI Taxonomy" id="682979"/>
    <lineage>
        <taxon>Bacteria</taxon>
        <taxon>Bacillati</taxon>
        <taxon>Actinomycetota</taxon>
        <taxon>Actinomycetes</taxon>
        <taxon>Propionibacteriales</taxon>
        <taxon>Propionibacteriaceae</taxon>
        <taxon>Microlunatus</taxon>
    </lineage>
</organism>
<protein>
    <recommendedName>
        <fullName evidence="1">MmyB-like transcription regulator ligand binding domain-containing protein</fullName>
    </recommendedName>
</protein>
<reference evidence="2 3" key="1">
    <citation type="submission" date="2020-07" db="EMBL/GenBank/DDBJ databases">
        <title>Sequencing the genomes of 1000 actinobacteria strains.</title>
        <authorList>
            <person name="Klenk H.-P."/>
        </authorList>
    </citation>
    <scope>NUCLEOTIDE SEQUENCE [LARGE SCALE GENOMIC DNA]</scope>
    <source>
        <strain evidence="2 3">DSM 22083</strain>
    </source>
</reference>
<dbReference type="InterPro" id="IPR041413">
    <property type="entry name" value="MLTR_LBD"/>
</dbReference>
<dbReference type="EMBL" id="JACCBU010000001">
    <property type="protein sequence ID" value="NYE70573.1"/>
    <property type="molecule type" value="Genomic_DNA"/>
</dbReference>
<dbReference type="RefSeq" id="WP_179750152.1">
    <property type="nucleotide sequence ID" value="NZ_JACCBU010000001.1"/>
</dbReference>
<name>A0A7Y9LB89_9ACTN</name>
<dbReference type="Pfam" id="PF17765">
    <property type="entry name" value="MLTR_LBD"/>
    <property type="match status" value="1"/>
</dbReference>
<keyword evidence="3" id="KW-1185">Reference proteome</keyword>
<dbReference type="PANTHER" id="PTHR35010">
    <property type="entry name" value="BLL4672 PROTEIN-RELATED"/>
    <property type="match status" value="1"/>
</dbReference>
<dbReference type="Gene3D" id="3.30.450.180">
    <property type="match status" value="1"/>
</dbReference>
<sequence length="174" mass="19157">MADHRDALRPTVRAVLTRLEPTPALVINQIGDVIAWNNGGRLLFGPSGLLDGSPPNTNRYIFADPRARETFPDWELAAEIALRQLRRSTCPHTEEFVASLSAEAPEFGERFAAFTADGQPFGEIPFQHPAAGTLRLAYELLDLSIVEQQFLVVCLPADDHTRRAFDRLSAGTGC</sequence>
<feature type="domain" description="MmyB-like transcription regulator ligand binding" evidence="1">
    <location>
        <begin position="8"/>
        <end position="168"/>
    </location>
</feature>
<evidence type="ECO:0000313" key="2">
    <source>
        <dbReference type="EMBL" id="NYE70573.1"/>
    </source>
</evidence>
<dbReference type="Proteomes" id="UP000569914">
    <property type="component" value="Unassembled WGS sequence"/>
</dbReference>
<proteinExistence type="predicted"/>
<evidence type="ECO:0000313" key="3">
    <source>
        <dbReference type="Proteomes" id="UP000569914"/>
    </source>
</evidence>
<evidence type="ECO:0000259" key="1">
    <source>
        <dbReference type="Pfam" id="PF17765"/>
    </source>
</evidence>
<comment type="caution">
    <text evidence="2">The sequence shown here is derived from an EMBL/GenBank/DDBJ whole genome shotgun (WGS) entry which is preliminary data.</text>
</comment>
<dbReference type="PANTHER" id="PTHR35010:SF2">
    <property type="entry name" value="BLL4672 PROTEIN"/>
    <property type="match status" value="1"/>
</dbReference>